<reference evidence="1" key="1">
    <citation type="journal article" date="2019" name="bioRxiv">
        <title>The Genome of the Zebra Mussel, Dreissena polymorpha: A Resource for Invasive Species Research.</title>
        <authorList>
            <person name="McCartney M.A."/>
            <person name="Auch B."/>
            <person name="Kono T."/>
            <person name="Mallez S."/>
            <person name="Zhang Y."/>
            <person name="Obille A."/>
            <person name="Becker A."/>
            <person name="Abrahante J.E."/>
            <person name="Garbe J."/>
            <person name="Badalamenti J.P."/>
            <person name="Herman A."/>
            <person name="Mangelson H."/>
            <person name="Liachko I."/>
            <person name="Sullivan S."/>
            <person name="Sone E.D."/>
            <person name="Koren S."/>
            <person name="Silverstein K.A.T."/>
            <person name="Beckman K.B."/>
            <person name="Gohl D.M."/>
        </authorList>
    </citation>
    <scope>NUCLEOTIDE SEQUENCE</scope>
    <source>
        <strain evidence="1">Duluth1</strain>
        <tissue evidence="1">Whole animal</tissue>
    </source>
</reference>
<keyword evidence="2" id="KW-1185">Reference proteome</keyword>
<dbReference type="Proteomes" id="UP000828390">
    <property type="component" value="Unassembled WGS sequence"/>
</dbReference>
<reference evidence="1" key="2">
    <citation type="submission" date="2020-11" db="EMBL/GenBank/DDBJ databases">
        <authorList>
            <person name="McCartney M.A."/>
            <person name="Auch B."/>
            <person name="Kono T."/>
            <person name="Mallez S."/>
            <person name="Becker A."/>
            <person name="Gohl D.M."/>
            <person name="Silverstein K.A.T."/>
            <person name="Koren S."/>
            <person name="Bechman K.B."/>
            <person name="Herman A."/>
            <person name="Abrahante J.E."/>
            <person name="Garbe J."/>
        </authorList>
    </citation>
    <scope>NUCLEOTIDE SEQUENCE</scope>
    <source>
        <strain evidence="1">Duluth1</strain>
        <tissue evidence="1">Whole animal</tissue>
    </source>
</reference>
<organism evidence="1 2">
    <name type="scientific">Dreissena polymorpha</name>
    <name type="common">Zebra mussel</name>
    <name type="synonym">Mytilus polymorpha</name>
    <dbReference type="NCBI Taxonomy" id="45954"/>
    <lineage>
        <taxon>Eukaryota</taxon>
        <taxon>Metazoa</taxon>
        <taxon>Spiralia</taxon>
        <taxon>Lophotrochozoa</taxon>
        <taxon>Mollusca</taxon>
        <taxon>Bivalvia</taxon>
        <taxon>Autobranchia</taxon>
        <taxon>Heteroconchia</taxon>
        <taxon>Euheterodonta</taxon>
        <taxon>Imparidentia</taxon>
        <taxon>Neoheterodontei</taxon>
        <taxon>Myida</taxon>
        <taxon>Dreissenoidea</taxon>
        <taxon>Dreissenidae</taxon>
        <taxon>Dreissena</taxon>
    </lineage>
</organism>
<name>A0A9D4FSD5_DREPO</name>
<accession>A0A9D4FSD5</accession>
<sequence>MDHGRLIHYCLLGTMKLTLNSRLSDLKTCYHYECVDNGLFSYPIGPTLLYHQANKEMLAECDLIYVACKPIWVMKSNEMIYCPHVPEGIIAGK</sequence>
<dbReference type="AlphaFoldDB" id="A0A9D4FSD5"/>
<proteinExistence type="predicted"/>
<gene>
    <name evidence="1" type="ORF">DPMN_154737</name>
</gene>
<protein>
    <submittedName>
        <fullName evidence="1">Uncharacterized protein</fullName>
    </submittedName>
</protein>
<comment type="caution">
    <text evidence="1">The sequence shown here is derived from an EMBL/GenBank/DDBJ whole genome shotgun (WGS) entry which is preliminary data.</text>
</comment>
<evidence type="ECO:0000313" key="1">
    <source>
        <dbReference type="EMBL" id="KAH3801092.1"/>
    </source>
</evidence>
<dbReference type="EMBL" id="JAIWYP010000007">
    <property type="protein sequence ID" value="KAH3801092.1"/>
    <property type="molecule type" value="Genomic_DNA"/>
</dbReference>
<evidence type="ECO:0000313" key="2">
    <source>
        <dbReference type="Proteomes" id="UP000828390"/>
    </source>
</evidence>